<reference evidence="2 3" key="1">
    <citation type="journal article" date="2019" name="Sci. Data">
        <title>Hybrid genome assembly and annotation of Danionella translucida.</title>
        <authorList>
            <person name="Kadobianskyi M."/>
            <person name="Schulze L."/>
            <person name="Schuelke M."/>
            <person name="Judkewitz B."/>
        </authorList>
    </citation>
    <scope>NUCLEOTIDE SEQUENCE [LARGE SCALE GENOMIC DNA]</scope>
    <source>
        <strain evidence="2 3">Bolton</strain>
    </source>
</reference>
<keyword evidence="1" id="KW-0175">Coiled coil</keyword>
<name>A0A553Q6G0_9TELE</name>
<evidence type="ECO:0000313" key="3">
    <source>
        <dbReference type="Proteomes" id="UP000316079"/>
    </source>
</evidence>
<feature type="coiled-coil region" evidence="1">
    <location>
        <begin position="128"/>
        <end position="278"/>
    </location>
</feature>
<dbReference type="STRING" id="623744.A0A553Q6G0"/>
<dbReference type="PANTHER" id="PTHR18871">
    <property type="entry name" value="CENTROSOMAL PROTEIN OF 112 KDA"/>
    <property type="match status" value="1"/>
</dbReference>
<organism evidence="2 3">
    <name type="scientific">Danionella cerebrum</name>
    <dbReference type="NCBI Taxonomy" id="2873325"/>
    <lineage>
        <taxon>Eukaryota</taxon>
        <taxon>Metazoa</taxon>
        <taxon>Chordata</taxon>
        <taxon>Craniata</taxon>
        <taxon>Vertebrata</taxon>
        <taxon>Euteleostomi</taxon>
        <taxon>Actinopterygii</taxon>
        <taxon>Neopterygii</taxon>
        <taxon>Teleostei</taxon>
        <taxon>Ostariophysi</taxon>
        <taxon>Cypriniformes</taxon>
        <taxon>Danionidae</taxon>
        <taxon>Danioninae</taxon>
        <taxon>Danionella</taxon>
    </lineage>
</organism>
<dbReference type="EMBL" id="SRMA01026275">
    <property type="protein sequence ID" value="TRY85523.1"/>
    <property type="molecule type" value="Genomic_DNA"/>
</dbReference>
<keyword evidence="3" id="KW-1185">Reference proteome</keyword>
<sequence>MGASRHSIKAGRKTSLEKLQGYRGELSLEGRGWSLAECVRNQHIQTSPWTKLLLNQDQVLVSGESVLVCCQDKDRQLAALRDDQRLQAQQAESALGNLKKQLEISAHNTFSDMKKKMEEVEADLSSSKSLREKQCKEFNQQLEELQRTYEEQIAELKLQQEQERTQFLQTLVGEKEKLVQEHRREIQALEQQAWVDRNHNAQTVSDLEAQVGSLRKDLAAAHSQKKLQLKEHERLRDQERHQAVLDQEMALQSLRKEMEQLRQDLEKTHRAERELAQQKVSLNGPPAIGRAFSDADNVLEGKAFVSIAYREGRVHYGDPSPTGQKTLYSANCPLINPSVFHGRLSESKGQGYQHFPADSSFLSNPEFHGFYSVSACVCEPNLHPPLRALGALFLQIKLVSLSSEAQICFALCSSLAFEKHCNNHDFLSQFLCPFHLFPATRYPHYGVRHCVIFGKALGEYRLVGEVKLCCLMFRPQQRASFTARSAADSKTTKPLLFKCRSSRPTWWGLKTSVVGSDDASVAPVDGKIEACVYCHLLAEAKASCRPSQQRYGPWGSKPERCHKSMSIYRSQCAKLLEKEHSQKMAKSAQVTAQLQMSLEDTRNAQKTLEQLLEEAQNHWLEEKKRILLQHHQENKVRSHAAVCFLPFTKAAVSVVLYISLGFPVNQTRGLFALPHIRAGTSPEWLLRLRMKMCSSEFSEK</sequence>
<evidence type="ECO:0000256" key="1">
    <source>
        <dbReference type="SAM" id="Coils"/>
    </source>
</evidence>
<dbReference type="InterPro" id="IPR055310">
    <property type="entry name" value="CEP112"/>
</dbReference>
<dbReference type="AlphaFoldDB" id="A0A553Q6G0"/>
<protein>
    <submittedName>
        <fullName evidence="2">Uncharacterized protein</fullName>
    </submittedName>
</protein>
<gene>
    <name evidence="2" type="ORF">DNTS_032237</name>
</gene>
<dbReference type="PANTHER" id="PTHR18871:SF2">
    <property type="entry name" value="CENTROSOMAL PROTEIN OF 112 KDA"/>
    <property type="match status" value="1"/>
</dbReference>
<comment type="caution">
    <text evidence="2">The sequence shown here is derived from an EMBL/GenBank/DDBJ whole genome shotgun (WGS) entry which is preliminary data.</text>
</comment>
<dbReference type="OrthoDB" id="78101at2759"/>
<proteinExistence type="predicted"/>
<evidence type="ECO:0000313" key="2">
    <source>
        <dbReference type="EMBL" id="TRY85523.1"/>
    </source>
</evidence>
<accession>A0A553Q6G0</accession>
<dbReference type="Proteomes" id="UP000316079">
    <property type="component" value="Unassembled WGS sequence"/>
</dbReference>